<evidence type="ECO:0000259" key="1">
    <source>
        <dbReference type="Pfam" id="PF06568"/>
    </source>
</evidence>
<name>A0A1I3IZN8_9RHOB</name>
<dbReference type="Pfam" id="PF06568">
    <property type="entry name" value="YjiS-like"/>
    <property type="match status" value="1"/>
</dbReference>
<dbReference type="AlphaFoldDB" id="A0A1I3IZN8"/>
<evidence type="ECO:0000313" key="2">
    <source>
        <dbReference type="EMBL" id="SFI53441.1"/>
    </source>
</evidence>
<dbReference type="InterPro" id="IPR009506">
    <property type="entry name" value="YjiS-like"/>
</dbReference>
<dbReference type="RefSeq" id="WP_092777939.1">
    <property type="nucleotide sequence ID" value="NZ_FORA01000001.1"/>
</dbReference>
<dbReference type="STRING" id="390807.SAMN04488095_1157"/>
<reference evidence="2 3" key="1">
    <citation type="submission" date="2016-10" db="EMBL/GenBank/DDBJ databases">
        <authorList>
            <person name="de Groot N.N."/>
        </authorList>
    </citation>
    <scope>NUCLEOTIDE SEQUENCE [LARGE SCALE GENOMIC DNA]</scope>
    <source>
        <strain evidence="2 3">DSM 19073</strain>
    </source>
</reference>
<dbReference type="EMBL" id="FORA01000001">
    <property type="protein sequence ID" value="SFI53441.1"/>
    <property type="molecule type" value="Genomic_DNA"/>
</dbReference>
<keyword evidence="3" id="KW-1185">Reference proteome</keyword>
<dbReference type="OrthoDB" id="8244198at2"/>
<gene>
    <name evidence="2" type="ORF">SAMN04488095_1157</name>
</gene>
<dbReference type="Proteomes" id="UP000199110">
    <property type="component" value="Unassembled WGS sequence"/>
</dbReference>
<sequence length="73" mass="8001">MAYTTYGNSAAASTSLRDRIAARFDAIREAAAKRRIYRTTLSELSALSNRDLNDLGLSRSMIRSVALEAAYGK</sequence>
<evidence type="ECO:0000313" key="3">
    <source>
        <dbReference type="Proteomes" id="UP000199110"/>
    </source>
</evidence>
<proteinExistence type="predicted"/>
<feature type="domain" description="YjiS-like" evidence="1">
    <location>
        <begin position="27"/>
        <end position="63"/>
    </location>
</feature>
<organism evidence="2 3">
    <name type="scientific">Jannaschia pohangensis</name>
    <dbReference type="NCBI Taxonomy" id="390807"/>
    <lineage>
        <taxon>Bacteria</taxon>
        <taxon>Pseudomonadati</taxon>
        <taxon>Pseudomonadota</taxon>
        <taxon>Alphaproteobacteria</taxon>
        <taxon>Rhodobacterales</taxon>
        <taxon>Roseobacteraceae</taxon>
        <taxon>Jannaschia</taxon>
    </lineage>
</organism>
<accession>A0A1I3IZN8</accession>
<protein>
    <recommendedName>
        <fullName evidence="1">YjiS-like domain-containing protein</fullName>
    </recommendedName>
</protein>